<dbReference type="InterPro" id="IPR028281">
    <property type="entry name" value="Sirohaem_synthase_central"/>
</dbReference>
<evidence type="ECO:0000256" key="2">
    <source>
        <dbReference type="ARBA" id="ARBA00012400"/>
    </source>
</evidence>
<organism evidence="8 9">
    <name type="scientific">Lihuaxuella thermophila</name>
    <dbReference type="NCBI Taxonomy" id="1173111"/>
    <lineage>
        <taxon>Bacteria</taxon>
        <taxon>Bacillati</taxon>
        <taxon>Bacillota</taxon>
        <taxon>Bacilli</taxon>
        <taxon>Bacillales</taxon>
        <taxon>Thermoactinomycetaceae</taxon>
        <taxon>Lihuaxuella</taxon>
    </lineage>
</organism>
<reference evidence="8 9" key="1">
    <citation type="submission" date="2016-10" db="EMBL/GenBank/DDBJ databases">
        <authorList>
            <person name="de Groot N.N."/>
        </authorList>
    </citation>
    <scope>NUCLEOTIDE SEQUENCE [LARGE SCALE GENOMIC DNA]</scope>
    <source>
        <strain evidence="8 9">DSM 46701</strain>
    </source>
</reference>
<evidence type="ECO:0000256" key="4">
    <source>
        <dbReference type="ARBA" id="ARBA00023027"/>
    </source>
</evidence>
<accession>A0A1H8D1T9</accession>
<dbReference type="InterPro" id="IPR006367">
    <property type="entry name" value="Sirohaem_synthase_N"/>
</dbReference>
<evidence type="ECO:0000313" key="8">
    <source>
        <dbReference type="EMBL" id="SEN01112.1"/>
    </source>
</evidence>
<dbReference type="SUPFAM" id="SSF51735">
    <property type="entry name" value="NAD(P)-binding Rossmann-fold domains"/>
    <property type="match status" value="1"/>
</dbReference>
<dbReference type="EMBL" id="FOCQ01000004">
    <property type="protein sequence ID" value="SEN01112.1"/>
    <property type="molecule type" value="Genomic_DNA"/>
</dbReference>
<dbReference type="AlphaFoldDB" id="A0A1H8D1T9"/>
<keyword evidence="3" id="KW-0560">Oxidoreductase</keyword>
<dbReference type="RefSeq" id="WP_089966478.1">
    <property type="nucleotide sequence ID" value="NZ_FOCQ01000004.1"/>
</dbReference>
<protein>
    <recommendedName>
        <fullName evidence="2">precorrin-2 dehydrogenase</fullName>
        <ecNumber evidence="2">1.3.1.76</ecNumber>
    </recommendedName>
</protein>
<evidence type="ECO:0000256" key="3">
    <source>
        <dbReference type="ARBA" id="ARBA00023002"/>
    </source>
</evidence>
<comment type="catalytic activity">
    <reaction evidence="6">
        <text>precorrin-2 + NAD(+) = sirohydrochlorin + NADH + 2 H(+)</text>
        <dbReference type="Rhea" id="RHEA:15613"/>
        <dbReference type="ChEBI" id="CHEBI:15378"/>
        <dbReference type="ChEBI" id="CHEBI:57540"/>
        <dbReference type="ChEBI" id="CHEBI:57945"/>
        <dbReference type="ChEBI" id="CHEBI:58351"/>
        <dbReference type="ChEBI" id="CHEBI:58827"/>
        <dbReference type="EC" id="1.3.1.76"/>
    </reaction>
</comment>
<evidence type="ECO:0000313" key="9">
    <source>
        <dbReference type="Proteomes" id="UP000199695"/>
    </source>
</evidence>
<keyword evidence="9" id="KW-1185">Reference proteome</keyword>
<keyword evidence="4" id="KW-0520">NAD</keyword>
<keyword evidence="5" id="KW-0627">Porphyrin biosynthesis</keyword>
<dbReference type="Pfam" id="PF14824">
    <property type="entry name" value="Sirohm_synth_M"/>
    <property type="match status" value="1"/>
</dbReference>
<dbReference type="UniPathway" id="UPA00262">
    <property type="reaction ID" value="UER00222"/>
</dbReference>
<dbReference type="PANTHER" id="PTHR35330:SF1">
    <property type="entry name" value="SIROHEME BIOSYNTHESIS PROTEIN MET8"/>
    <property type="match status" value="1"/>
</dbReference>
<dbReference type="InterPro" id="IPR028161">
    <property type="entry name" value="Met8-like"/>
</dbReference>
<dbReference type="PANTHER" id="PTHR35330">
    <property type="entry name" value="SIROHEME BIOSYNTHESIS PROTEIN MET8"/>
    <property type="match status" value="1"/>
</dbReference>
<gene>
    <name evidence="8" type="ORF">SAMN05444955_104243</name>
</gene>
<dbReference type="Proteomes" id="UP000199695">
    <property type="component" value="Unassembled WGS sequence"/>
</dbReference>
<dbReference type="Pfam" id="PF13241">
    <property type="entry name" value="NAD_binding_7"/>
    <property type="match status" value="1"/>
</dbReference>
<evidence type="ECO:0000259" key="7">
    <source>
        <dbReference type="Pfam" id="PF14824"/>
    </source>
</evidence>
<dbReference type="GO" id="GO:0004325">
    <property type="term" value="F:ferrochelatase activity"/>
    <property type="evidence" value="ECO:0007669"/>
    <property type="project" value="InterPro"/>
</dbReference>
<dbReference type="NCBIfam" id="TIGR01470">
    <property type="entry name" value="cysG_Nterm"/>
    <property type="match status" value="1"/>
</dbReference>
<evidence type="ECO:0000256" key="5">
    <source>
        <dbReference type="ARBA" id="ARBA00023244"/>
    </source>
</evidence>
<dbReference type="OrthoDB" id="9773765at2"/>
<dbReference type="Gene3D" id="1.10.8.610">
    <property type="entry name" value="SirC, precorrin-2 dehydrogenase, C-terminal helical domain-like"/>
    <property type="match status" value="1"/>
</dbReference>
<evidence type="ECO:0000256" key="1">
    <source>
        <dbReference type="ARBA" id="ARBA00005010"/>
    </source>
</evidence>
<feature type="domain" description="Siroheme synthase central" evidence="7">
    <location>
        <begin position="120"/>
        <end position="146"/>
    </location>
</feature>
<dbReference type="InterPro" id="IPR042518">
    <property type="entry name" value="SirC_C"/>
</dbReference>
<dbReference type="InterPro" id="IPR036291">
    <property type="entry name" value="NAD(P)-bd_dom_sf"/>
</dbReference>
<proteinExistence type="predicted"/>
<dbReference type="Gene3D" id="3.40.50.720">
    <property type="entry name" value="NAD(P)-binding Rossmann-like Domain"/>
    <property type="match status" value="1"/>
</dbReference>
<dbReference type="STRING" id="1173111.SAMN05444955_104243"/>
<dbReference type="GO" id="GO:0019354">
    <property type="term" value="P:siroheme biosynthetic process"/>
    <property type="evidence" value="ECO:0007669"/>
    <property type="project" value="UniProtKB-UniPathway"/>
</dbReference>
<dbReference type="SUPFAM" id="SSF75615">
    <property type="entry name" value="Siroheme synthase middle domains-like"/>
    <property type="match status" value="1"/>
</dbReference>
<dbReference type="GO" id="GO:0043115">
    <property type="term" value="F:precorrin-2 dehydrogenase activity"/>
    <property type="evidence" value="ECO:0007669"/>
    <property type="project" value="UniProtKB-EC"/>
</dbReference>
<sequence length="215" mass="24496">MRQYYAMMVDLTSRRCLVVGGGPVAERKTVSLVNAGAEVVVVSPTATPRLKQMALLGQIDWLSRSYRSEDGEHCFLVIAATNDQRVNRTVYQDAKKRGQWVNVVDQPALCNFTVPSTVQRGKLTIAVSTSGASPSLSKKIRRELEQTYGDEYALFLELMQEIRSLIQRQVPDAHLRYQLMKELVSDRWIEQCRTNPHGVRELMLRWIDQQISVQT</sequence>
<comment type="pathway">
    <text evidence="1">Porphyrin-containing compound metabolism; siroheme biosynthesis; sirohydrochlorin from precorrin-2: step 1/1.</text>
</comment>
<name>A0A1H8D1T9_9BACL</name>
<evidence type="ECO:0000256" key="6">
    <source>
        <dbReference type="ARBA" id="ARBA00047561"/>
    </source>
</evidence>
<dbReference type="EC" id="1.3.1.76" evidence="2"/>